<dbReference type="CDD" id="cd03768">
    <property type="entry name" value="SR_ResInv"/>
    <property type="match status" value="1"/>
</dbReference>
<dbReference type="EMBL" id="CP006734">
    <property type="protein sequence ID" value="AGW41096.1"/>
    <property type="molecule type" value="Genomic_DNA"/>
</dbReference>
<dbReference type="PANTHER" id="PTHR30461:SF2">
    <property type="entry name" value="SERINE RECOMBINASE PINE-RELATED"/>
    <property type="match status" value="1"/>
</dbReference>
<dbReference type="RefSeq" id="WP_021754540.1">
    <property type="nucleotide sequence ID" value="NC_022438.1"/>
</dbReference>
<dbReference type="GO" id="GO:0003677">
    <property type="term" value="F:DNA binding"/>
    <property type="evidence" value="ECO:0007669"/>
    <property type="project" value="UniProtKB-KW"/>
</dbReference>
<evidence type="ECO:0000256" key="4">
    <source>
        <dbReference type="PIRSR" id="PIRSR606118-50"/>
    </source>
</evidence>
<evidence type="ECO:0000256" key="1">
    <source>
        <dbReference type="ARBA" id="ARBA00022908"/>
    </source>
</evidence>
<dbReference type="PROSITE" id="PS00398">
    <property type="entry name" value="RECOMBINASES_2"/>
    <property type="match status" value="1"/>
</dbReference>
<dbReference type="InterPro" id="IPR006118">
    <property type="entry name" value="Recombinase_CS"/>
</dbReference>
<evidence type="ECO:0000313" key="8">
    <source>
        <dbReference type="Proteomes" id="UP000016743"/>
    </source>
</evidence>
<dbReference type="GO" id="GO:0000150">
    <property type="term" value="F:DNA strand exchange activity"/>
    <property type="evidence" value="ECO:0007669"/>
    <property type="project" value="InterPro"/>
</dbReference>
<dbReference type="Pfam" id="PF00239">
    <property type="entry name" value="Resolvase"/>
    <property type="match status" value="1"/>
</dbReference>
<name>U3P5N5_LEIXC</name>
<dbReference type="PATRIC" id="fig|1389489.3.peg.939"/>
<dbReference type="InterPro" id="IPR006119">
    <property type="entry name" value="Resolv_N"/>
</dbReference>
<dbReference type="GO" id="GO:0015074">
    <property type="term" value="P:DNA integration"/>
    <property type="evidence" value="ECO:0007669"/>
    <property type="project" value="UniProtKB-KW"/>
</dbReference>
<keyword evidence="1" id="KW-0229">DNA integration</keyword>
<dbReference type="STRING" id="1389489.O159_09750"/>
<dbReference type="AlphaFoldDB" id="U3P5N5"/>
<dbReference type="HOGENOM" id="CLU_010686_8_3_11"/>
<feature type="domain" description="Resolvase/invertase-type recombinase catalytic" evidence="6">
    <location>
        <begin position="2"/>
        <end position="137"/>
    </location>
</feature>
<dbReference type="SUPFAM" id="SSF53041">
    <property type="entry name" value="Resolvase-like"/>
    <property type="match status" value="1"/>
</dbReference>
<dbReference type="PROSITE" id="PS51736">
    <property type="entry name" value="RECOMBINASES_3"/>
    <property type="match status" value="1"/>
</dbReference>
<dbReference type="KEGG" id="lxy:O159_09750"/>
<organism evidence="7 8">
    <name type="scientific">Leifsonia xyli subsp. cynodontis DSM 46306</name>
    <dbReference type="NCBI Taxonomy" id="1389489"/>
    <lineage>
        <taxon>Bacteria</taxon>
        <taxon>Bacillati</taxon>
        <taxon>Actinomycetota</taxon>
        <taxon>Actinomycetes</taxon>
        <taxon>Micrococcales</taxon>
        <taxon>Microbacteriaceae</taxon>
        <taxon>Leifsonia</taxon>
    </lineage>
</organism>
<evidence type="ECO:0000256" key="2">
    <source>
        <dbReference type="ARBA" id="ARBA00023125"/>
    </source>
</evidence>
<reference evidence="7 8" key="1">
    <citation type="journal article" date="2013" name="Genome Announc.">
        <title>Complete Genome Sequence of Leifsonia xyli subsp. cynodontis Strain DSM46306, a Gram-Positive Bacterial Pathogen of Grasses.</title>
        <authorList>
            <person name="Monteiro-Vitorello C.B."/>
            <person name="Zerillo M.M."/>
            <person name="Van Sluys M.A."/>
            <person name="Camargo L.E."/>
            <person name="Kitajima J.P."/>
        </authorList>
    </citation>
    <scope>NUCLEOTIDE SEQUENCE [LARGE SCALE GENOMIC DNA]</scope>
    <source>
        <strain evidence="7 8">DSM 46306</strain>
    </source>
</reference>
<keyword evidence="3" id="KW-0233">DNA recombination</keyword>
<evidence type="ECO:0000259" key="6">
    <source>
        <dbReference type="PROSITE" id="PS51736"/>
    </source>
</evidence>
<protein>
    <recommendedName>
        <fullName evidence="6">Resolvase/invertase-type recombinase catalytic domain-containing protein</fullName>
    </recommendedName>
</protein>
<dbReference type="Gene3D" id="3.40.50.1390">
    <property type="entry name" value="Resolvase, N-terminal catalytic domain"/>
    <property type="match status" value="1"/>
</dbReference>
<gene>
    <name evidence="7" type="ORF">O159_09750</name>
</gene>
<dbReference type="PANTHER" id="PTHR30461">
    <property type="entry name" value="DNA-INVERTASE FROM LAMBDOID PROPHAGE"/>
    <property type="match status" value="1"/>
</dbReference>
<evidence type="ECO:0000313" key="7">
    <source>
        <dbReference type="EMBL" id="AGW41096.1"/>
    </source>
</evidence>
<dbReference type="SMART" id="SM00857">
    <property type="entry name" value="Resolvase"/>
    <property type="match status" value="1"/>
</dbReference>
<dbReference type="Proteomes" id="UP000016743">
    <property type="component" value="Chromosome"/>
</dbReference>
<feature type="region of interest" description="Disordered" evidence="5">
    <location>
        <begin position="181"/>
        <end position="201"/>
    </location>
</feature>
<dbReference type="InterPro" id="IPR050639">
    <property type="entry name" value="SSR_resolvase"/>
</dbReference>
<dbReference type="OrthoDB" id="128993at2"/>
<evidence type="ECO:0000256" key="3">
    <source>
        <dbReference type="ARBA" id="ARBA00023172"/>
    </source>
</evidence>
<keyword evidence="8" id="KW-1185">Reference proteome</keyword>
<dbReference type="eggNOG" id="COG1961">
    <property type="taxonomic scope" value="Bacteria"/>
</dbReference>
<proteinExistence type="predicted"/>
<accession>U3P5N5</accession>
<sequence>MTVVGYARVSKREQNPEAQEAELRAAGAERVFVDHGESSRIKNRPQWLACMDYMRPGDVLLVHRLDRLAGSESVLIETLRELEAKSVDIKSLTEPTIDTTSPMGRALYGIVAVFAQLRVDTIRENTRLGLEYARSQGRIGGRPTVMTAERVEVARQMRAQTPPATWDTIAKKLQVSSASVRRALAQPADAGREPAAQGSGR</sequence>
<feature type="active site" description="O-(5'-phospho-DNA)-serine intermediate" evidence="4">
    <location>
        <position position="10"/>
    </location>
</feature>
<dbReference type="InterPro" id="IPR036162">
    <property type="entry name" value="Resolvase-like_N_sf"/>
</dbReference>
<evidence type="ECO:0000256" key="5">
    <source>
        <dbReference type="SAM" id="MobiDB-lite"/>
    </source>
</evidence>
<keyword evidence="2" id="KW-0238">DNA-binding</keyword>